<protein>
    <submittedName>
        <fullName evidence="1">Uncharacterized protein</fullName>
    </submittedName>
</protein>
<keyword evidence="2" id="KW-1185">Reference proteome</keyword>
<dbReference type="HOGENOM" id="CLU_2586265_0_0_5"/>
<reference evidence="1 2" key="1">
    <citation type="journal article" date="2013" name="PLoS ONE">
        <title>Poles Apart: Arctic and Antarctic Octadecabacter strains Share High Genome Plasticity and a New Type of Xanthorhodopsin.</title>
        <authorList>
            <person name="Vollmers J."/>
            <person name="Voget S."/>
            <person name="Dietrich S."/>
            <person name="Gollnow K."/>
            <person name="Smits M."/>
            <person name="Meyer K."/>
            <person name="Brinkhoff T."/>
            <person name="Simon M."/>
            <person name="Daniel R."/>
        </authorList>
    </citation>
    <scope>NUCLEOTIDE SEQUENCE [LARGE SCALE GENOMIC DNA]</scope>
    <source>
        <strain evidence="1 2">307</strain>
    </source>
</reference>
<dbReference type="Proteomes" id="UP000005307">
    <property type="component" value="Chromosome"/>
</dbReference>
<gene>
    <name evidence="1" type="ORF">OAN307_c13570</name>
</gene>
<organism evidence="1 2">
    <name type="scientific">Octadecabacter antarcticus 307</name>
    <dbReference type="NCBI Taxonomy" id="391626"/>
    <lineage>
        <taxon>Bacteria</taxon>
        <taxon>Pseudomonadati</taxon>
        <taxon>Pseudomonadota</taxon>
        <taxon>Alphaproteobacteria</taxon>
        <taxon>Rhodobacterales</taxon>
        <taxon>Roseobacteraceae</taxon>
        <taxon>Octadecabacter</taxon>
    </lineage>
</organism>
<evidence type="ECO:0000313" key="2">
    <source>
        <dbReference type="Proteomes" id="UP000005307"/>
    </source>
</evidence>
<dbReference type="KEGG" id="oat:OAN307_c13570"/>
<proteinExistence type="predicted"/>
<sequence>MPTSSQLIICHIKKARFTFEDKSKYQNWKRRKNINFEFDANKADDHGDAVLQGSREDRNFKIDLNPKFVDIAEYHIELGK</sequence>
<dbReference type="AlphaFoldDB" id="M9R352"/>
<accession>M9R352</accession>
<evidence type="ECO:0000313" key="1">
    <source>
        <dbReference type="EMBL" id="AGI67039.1"/>
    </source>
</evidence>
<dbReference type="RefSeq" id="WP_015499076.1">
    <property type="nucleotide sequence ID" value="NC_020911.1"/>
</dbReference>
<dbReference type="EMBL" id="CP003740">
    <property type="protein sequence ID" value="AGI67039.1"/>
    <property type="molecule type" value="Genomic_DNA"/>
</dbReference>
<name>M9R352_9RHOB</name>